<dbReference type="InterPro" id="IPR024692">
    <property type="entry name" value="PTS_EI"/>
</dbReference>
<dbReference type="NCBIfam" id="TIGR01417">
    <property type="entry name" value="PTS_I_fam"/>
    <property type="match status" value="1"/>
</dbReference>
<gene>
    <name evidence="25" type="primary">ptsP</name>
    <name evidence="25" type="ORF">FYJ58_06995</name>
</gene>
<dbReference type="RefSeq" id="WP_154519020.1">
    <property type="nucleotide sequence ID" value="NZ_VUMT01000008.1"/>
</dbReference>
<feature type="binding site" evidence="19">
    <location>
        <position position="331"/>
    </location>
    <ligand>
        <name>phosphoenolpyruvate</name>
        <dbReference type="ChEBI" id="CHEBI:58702"/>
    </ligand>
</feature>
<evidence type="ECO:0000256" key="7">
    <source>
        <dbReference type="ARBA" id="ARBA00016544"/>
    </source>
</evidence>
<evidence type="ECO:0000256" key="15">
    <source>
        <dbReference type="ARBA" id="ARBA00022842"/>
    </source>
</evidence>
<keyword evidence="12 17" id="KW-0598">Phosphotransferase system</keyword>
<evidence type="ECO:0000259" key="23">
    <source>
        <dbReference type="Pfam" id="PF02896"/>
    </source>
</evidence>
<dbReference type="SUPFAM" id="SSF47831">
    <property type="entry name" value="Enzyme I of the PEP:sugar phosphotransferase system HPr-binding (sub)domain"/>
    <property type="match status" value="1"/>
</dbReference>
<dbReference type="InterPro" id="IPR036618">
    <property type="entry name" value="PtsI_HPr-bd_sf"/>
</dbReference>
<feature type="domain" description="PEP-utilising enzyme mobile" evidence="22">
    <location>
        <begin position="152"/>
        <end position="224"/>
    </location>
</feature>
<evidence type="ECO:0000256" key="1">
    <source>
        <dbReference type="ARBA" id="ARBA00000683"/>
    </source>
</evidence>
<dbReference type="Gene3D" id="3.50.30.10">
    <property type="entry name" value="Phosphohistidine domain"/>
    <property type="match status" value="1"/>
</dbReference>
<dbReference type="GO" id="GO:0009401">
    <property type="term" value="P:phosphoenolpyruvate-dependent sugar phosphotransferase system"/>
    <property type="evidence" value="ECO:0007669"/>
    <property type="project" value="UniProtKB-KW"/>
</dbReference>
<dbReference type="Gene3D" id="3.20.20.60">
    <property type="entry name" value="Phosphoenolpyruvate-binding domains"/>
    <property type="match status" value="1"/>
</dbReference>
<evidence type="ECO:0000256" key="19">
    <source>
        <dbReference type="PIRSR" id="PIRSR000732-2"/>
    </source>
</evidence>
<keyword evidence="26" id="KW-1185">Reference proteome</keyword>
<keyword evidence="10 17" id="KW-0762">Sugar transport</keyword>
<evidence type="ECO:0000259" key="24">
    <source>
        <dbReference type="Pfam" id="PF05524"/>
    </source>
</evidence>
<dbReference type="PROSITE" id="PS00742">
    <property type="entry name" value="PEP_ENZYMES_2"/>
    <property type="match status" value="1"/>
</dbReference>
<evidence type="ECO:0000256" key="6">
    <source>
        <dbReference type="ARBA" id="ARBA00012232"/>
    </source>
</evidence>
<evidence type="ECO:0000256" key="12">
    <source>
        <dbReference type="ARBA" id="ARBA00022683"/>
    </source>
</evidence>
<evidence type="ECO:0000313" key="25">
    <source>
        <dbReference type="EMBL" id="MSS63622.1"/>
    </source>
</evidence>
<dbReference type="EC" id="2.7.3.9" evidence="6 17"/>
<accession>A0A6L5XXX4</accession>
<evidence type="ECO:0000256" key="10">
    <source>
        <dbReference type="ARBA" id="ARBA00022597"/>
    </source>
</evidence>
<dbReference type="Proteomes" id="UP000482209">
    <property type="component" value="Unassembled WGS sequence"/>
</dbReference>
<comment type="cofactor">
    <cofactor evidence="2 17 20">
        <name>Mg(2+)</name>
        <dbReference type="ChEBI" id="CHEBI:18420"/>
    </cofactor>
</comment>
<sequence length="542" mass="60578">MVVLTGKSVFNDVCMGKLSFYKRNERVIKRYKVEDTEAETKRFESAKASAIEQLGGLYQKALQDVGEANAAIFEIHQMMLEDLDYCESIINIITSQQVNAEYAVGVTADNFSAMFEAMDDAYMQGRAADVRDVSERLIAVLSGQDVDQKTYNEPVIIAADDLVPSETIQLDKSKVLGFAMQFGSANSHTAILARSMGIPAVIGLGEDFLESFDGQEAIIDGFTGTVYIEPDEKTKREMEQKKKEVEQKKELLSKLKGKENITLDGRKVNIFANIGNPSDVGSVLTNDAGGIGLFRSEFLYLENEDFPTEEQQFLAYKQVAETMAGKKVIIRTLDIGADKQAEYFHLDKEENPALGYRAIRICLTRTEIFKTQLRALYRAAVFGNISIMFPMITSVEEIKNINKIVAEVKNELEQEGIPYKKEVETGIMIETPAAALVSDELAKEVDFFSVGTNDLTQYTLAIDRQNQKLEPFYNPHHKAILKLIKMAADNAHKEGKWIGICGELGADTSLTEEFLRIGIDELSVSPSMILELRKKVRELKID</sequence>
<evidence type="ECO:0000256" key="5">
    <source>
        <dbReference type="ARBA" id="ARBA00007837"/>
    </source>
</evidence>
<keyword evidence="13 17" id="KW-0479">Metal-binding</keyword>
<keyword evidence="21" id="KW-0175">Coiled coil</keyword>
<dbReference type="InterPro" id="IPR008731">
    <property type="entry name" value="PTS_EIN"/>
</dbReference>
<evidence type="ECO:0000256" key="11">
    <source>
        <dbReference type="ARBA" id="ARBA00022679"/>
    </source>
</evidence>
<comment type="caution">
    <text evidence="25">The sequence shown here is derived from an EMBL/GenBank/DDBJ whole genome shotgun (WGS) entry which is preliminary data.</text>
</comment>
<dbReference type="GO" id="GO:0046872">
    <property type="term" value="F:metal ion binding"/>
    <property type="evidence" value="ECO:0007669"/>
    <property type="project" value="UniProtKB-KW"/>
</dbReference>
<organism evidence="25 26">
    <name type="scientific">Velocimicrobium porci</name>
    <dbReference type="NCBI Taxonomy" id="2606634"/>
    <lineage>
        <taxon>Bacteria</taxon>
        <taxon>Bacillati</taxon>
        <taxon>Bacillota</taxon>
        <taxon>Clostridia</taxon>
        <taxon>Lachnospirales</taxon>
        <taxon>Lachnospiraceae</taxon>
        <taxon>Velocimicrobium</taxon>
    </lineage>
</organism>
<dbReference type="PANTHER" id="PTHR46244">
    <property type="entry name" value="PHOSPHOENOLPYRUVATE-PROTEIN PHOSPHOTRANSFERASE"/>
    <property type="match status" value="1"/>
</dbReference>
<feature type="coiled-coil region" evidence="21">
    <location>
        <begin position="228"/>
        <end position="258"/>
    </location>
</feature>
<evidence type="ECO:0000256" key="18">
    <source>
        <dbReference type="PIRSR" id="PIRSR000732-1"/>
    </source>
</evidence>
<dbReference type="GO" id="GO:0008965">
    <property type="term" value="F:phosphoenolpyruvate-protein phosphotransferase activity"/>
    <property type="evidence" value="ECO:0007669"/>
    <property type="project" value="UniProtKB-EC"/>
</dbReference>
<keyword evidence="15 17" id="KW-0460">Magnesium</keyword>
<feature type="binding site" evidence="19">
    <location>
        <position position="295"/>
    </location>
    <ligand>
        <name>phosphoenolpyruvate</name>
        <dbReference type="ChEBI" id="CHEBI:58702"/>
    </ligand>
</feature>
<comment type="subcellular location">
    <subcellularLocation>
        <location evidence="4 17">Cytoplasm</location>
    </subcellularLocation>
</comment>
<dbReference type="InterPro" id="IPR000121">
    <property type="entry name" value="PEP_util_C"/>
</dbReference>
<protein>
    <recommendedName>
        <fullName evidence="7 17">Phosphoenolpyruvate-protein phosphotransferase</fullName>
        <ecNumber evidence="6 17">2.7.3.9</ecNumber>
    </recommendedName>
    <alternativeName>
        <fullName evidence="16 17">Phosphotransferase system, enzyme I</fullName>
    </alternativeName>
</protein>
<dbReference type="PRINTS" id="PR01736">
    <property type="entry name" value="PHPHTRNFRASE"/>
</dbReference>
<dbReference type="Pfam" id="PF00391">
    <property type="entry name" value="PEP-utilizers"/>
    <property type="match status" value="1"/>
</dbReference>
<comment type="similarity">
    <text evidence="5 17">Belongs to the PEP-utilizing enzyme family.</text>
</comment>
<dbReference type="GO" id="GO:0016301">
    <property type="term" value="F:kinase activity"/>
    <property type="evidence" value="ECO:0007669"/>
    <property type="project" value="UniProtKB-KW"/>
</dbReference>
<evidence type="ECO:0000256" key="2">
    <source>
        <dbReference type="ARBA" id="ARBA00001946"/>
    </source>
</evidence>
<evidence type="ECO:0000256" key="3">
    <source>
        <dbReference type="ARBA" id="ARBA00002728"/>
    </source>
</evidence>
<evidence type="ECO:0000259" key="22">
    <source>
        <dbReference type="Pfam" id="PF00391"/>
    </source>
</evidence>
<evidence type="ECO:0000256" key="17">
    <source>
        <dbReference type="PIRNR" id="PIRNR000732"/>
    </source>
</evidence>
<dbReference type="InterPro" id="IPR040442">
    <property type="entry name" value="Pyrv_kinase-like_dom_sf"/>
</dbReference>
<evidence type="ECO:0000256" key="16">
    <source>
        <dbReference type="ARBA" id="ARBA00033235"/>
    </source>
</evidence>
<feature type="binding site" evidence="19">
    <location>
        <position position="464"/>
    </location>
    <ligand>
        <name>phosphoenolpyruvate</name>
        <dbReference type="ChEBI" id="CHEBI:58702"/>
    </ligand>
</feature>
<keyword evidence="9 17" id="KW-0963">Cytoplasm</keyword>
<reference evidence="25 26" key="1">
    <citation type="submission" date="2019-08" db="EMBL/GenBank/DDBJ databases">
        <title>In-depth cultivation of the pig gut microbiome towards novel bacterial diversity and tailored functional studies.</title>
        <authorList>
            <person name="Wylensek D."/>
            <person name="Hitch T.C.A."/>
            <person name="Clavel T."/>
        </authorList>
    </citation>
    <scope>NUCLEOTIDE SEQUENCE [LARGE SCALE GENOMIC DNA]</scope>
    <source>
        <strain evidence="25 26">WCA-693-APC-MOT-I</strain>
    </source>
</reference>
<dbReference type="PANTHER" id="PTHR46244:SF3">
    <property type="entry name" value="PHOSPHOENOLPYRUVATE-PROTEIN PHOSPHOTRANSFERASE"/>
    <property type="match status" value="1"/>
</dbReference>
<dbReference type="InterPro" id="IPR015813">
    <property type="entry name" value="Pyrv/PenolPyrv_kinase-like_dom"/>
</dbReference>
<evidence type="ECO:0000256" key="21">
    <source>
        <dbReference type="SAM" id="Coils"/>
    </source>
</evidence>
<evidence type="ECO:0000256" key="4">
    <source>
        <dbReference type="ARBA" id="ARBA00004496"/>
    </source>
</evidence>
<comment type="catalytic activity">
    <reaction evidence="1 17">
        <text>L-histidyl-[protein] + phosphoenolpyruvate = N(pros)-phospho-L-histidyl-[protein] + pyruvate</text>
        <dbReference type="Rhea" id="RHEA:23880"/>
        <dbReference type="Rhea" id="RHEA-COMP:9745"/>
        <dbReference type="Rhea" id="RHEA-COMP:9746"/>
        <dbReference type="ChEBI" id="CHEBI:15361"/>
        <dbReference type="ChEBI" id="CHEBI:29979"/>
        <dbReference type="ChEBI" id="CHEBI:58702"/>
        <dbReference type="ChEBI" id="CHEBI:64837"/>
        <dbReference type="EC" id="2.7.3.9"/>
    </reaction>
</comment>
<feature type="domain" description="Phosphotransferase system enzyme I N-terminal" evidence="24">
    <location>
        <begin position="6"/>
        <end position="126"/>
    </location>
</feature>
<dbReference type="InterPro" id="IPR036637">
    <property type="entry name" value="Phosphohistidine_dom_sf"/>
</dbReference>
<dbReference type="InterPro" id="IPR023151">
    <property type="entry name" value="PEP_util_CS"/>
</dbReference>
<evidence type="ECO:0000256" key="14">
    <source>
        <dbReference type="ARBA" id="ARBA00022777"/>
    </source>
</evidence>
<dbReference type="InterPro" id="IPR008279">
    <property type="entry name" value="PEP-util_enz_mobile_dom"/>
</dbReference>
<dbReference type="AlphaFoldDB" id="A0A6L5XXX4"/>
<dbReference type="SUPFAM" id="SSF51621">
    <property type="entry name" value="Phosphoenolpyruvate/pyruvate domain"/>
    <property type="match status" value="1"/>
</dbReference>
<dbReference type="GO" id="GO:0005737">
    <property type="term" value="C:cytoplasm"/>
    <property type="evidence" value="ECO:0007669"/>
    <property type="project" value="UniProtKB-SubCell"/>
</dbReference>
<feature type="domain" description="PEP-utilising enzyme C-terminal" evidence="23">
    <location>
        <begin position="251"/>
        <end position="539"/>
    </location>
</feature>
<keyword evidence="25" id="KW-0670">Pyruvate</keyword>
<dbReference type="InterPro" id="IPR006318">
    <property type="entry name" value="PTS_EI-like"/>
</dbReference>
<dbReference type="Pfam" id="PF05524">
    <property type="entry name" value="PEP-utilisers_N"/>
    <property type="match status" value="1"/>
</dbReference>
<evidence type="ECO:0000256" key="20">
    <source>
        <dbReference type="PIRSR" id="PIRSR000732-3"/>
    </source>
</evidence>
<evidence type="ECO:0000256" key="9">
    <source>
        <dbReference type="ARBA" id="ARBA00022490"/>
    </source>
</evidence>
<evidence type="ECO:0000256" key="13">
    <source>
        <dbReference type="ARBA" id="ARBA00022723"/>
    </source>
</evidence>
<keyword evidence="14 17" id="KW-0418">Kinase</keyword>
<feature type="binding site" evidence="20">
    <location>
        <position position="454"/>
    </location>
    <ligand>
        <name>Mg(2+)</name>
        <dbReference type="ChEBI" id="CHEBI:18420"/>
    </ligand>
</feature>
<keyword evidence="8 17" id="KW-0813">Transport</keyword>
<dbReference type="PIRSF" id="PIRSF000732">
    <property type="entry name" value="PTS_enzyme_I"/>
    <property type="match status" value="1"/>
</dbReference>
<dbReference type="EMBL" id="VUMT01000008">
    <property type="protein sequence ID" value="MSS63622.1"/>
    <property type="molecule type" value="Genomic_DNA"/>
</dbReference>
<dbReference type="Gene3D" id="1.10.274.10">
    <property type="entry name" value="PtsI, HPr-binding domain"/>
    <property type="match status" value="1"/>
</dbReference>
<name>A0A6L5XXX4_9FIRM</name>
<dbReference type="SUPFAM" id="SSF52009">
    <property type="entry name" value="Phosphohistidine domain"/>
    <property type="match status" value="1"/>
</dbReference>
<feature type="binding site" evidence="20">
    <location>
        <position position="430"/>
    </location>
    <ligand>
        <name>Mg(2+)</name>
        <dbReference type="ChEBI" id="CHEBI:18420"/>
    </ligand>
</feature>
<feature type="active site" description="Tele-phosphohistidine intermediate" evidence="18">
    <location>
        <position position="188"/>
    </location>
</feature>
<evidence type="ECO:0000313" key="26">
    <source>
        <dbReference type="Proteomes" id="UP000482209"/>
    </source>
</evidence>
<comment type="function">
    <text evidence="3 17">General (non sugar-specific) component of the phosphoenolpyruvate-dependent sugar phosphotransferase system (sugar PTS). This major carbohydrate active-transport system catalyzes the phosphorylation of incoming sugar substrates concomitantly with their translocation across the cell membrane. Enzyme I transfers the phosphoryl group from phosphoenolpyruvate (PEP) to the phosphoryl carrier protein (HPr).</text>
</comment>
<feature type="binding site" evidence="19">
    <location>
        <begin position="453"/>
        <end position="454"/>
    </location>
    <ligand>
        <name>phosphoenolpyruvate</name>
        <dbReference type="ChEBI" id="CHEBI:58702"/>
    </ligand>
</feature>
<evidence type="ECO:0000256" key="8">
    <source>
        <dbReference type="ARBA" id="ARBA00022448"/>
    </source>
</evidence>
<feature type="active site" description="Proton donor" evidence="18">
    <location>
        <position position="501"/>
    </location>
</feature>
<dbReference type="InterPro" id="IPR050499">
    <property type="entry name" value="PEP-utilizing_PTS_enzyme"/>
</dbReference>
<dbReference type="Pfam" id="PF02896">
    <property type="entry name" value="PEP-utilizers_C"/>
    <property type="match status" value="1"/>
</dbReference>
<keyword evidence="11 17" id="KW-0808">Transferase</keyword>
<proteinExistence type="inferred from homology"/>